<dbReference type="EMBL" id="BMAW01062823">
    <property type="protein sequence ID" value="GFT37535.1"/>
    <property type="molecule type" value="Genomic_DNA"/>
</dbReference>
<organism evidence="1 2">
    <name type="scientific">Nephila pilipes</name>
    <name type="common">Giant wood spider</name>
    <name type="synonym">Nephila maculata</name>
    <dbReference type="NCBI Taxonomy" id="299642"/>
    <lineage>
        <taxon>Eukaryota</taxon>
        <taxon>Metazoa</taxon>
        <taxon>Ecdysozoa</taxon>
        <taxon>Arthropoda</taxon>
        <taxon>Chelicerata</taxon>
        <taxon>Arachnida</taxon>
        <taxon>Araneae</taxon>
        <taxon>Araneomorphae</taxon>
        <taxon>Entelegynae</taxon>
        <taxon>Araneoidea</taxon>
        <taxon>Nephilidae</taxon>
        <taxon>Nephila</taxon>
    </lineage>
</organism>
<dbReference type="Proteomes" id="UP000887013">
    <property type="component" value="Unassembled WGS sequence"/>
</dbReference>
<proteinExistence type="predicted"/>
<accession>A0A8X6NXK1</accession>
<gene>
    <name evidence="1" type="ORF">NPIL_375131</name>
</gene>
<evidence type="ECO:0000313" key="1">
    <source>
        <dbReference type="EMBL" id="GFT37535.1"/>
    </source>
</evidence>
<dbReference type="AlphaFoldDB" id="A0A8X6NXK1"/>
<evidence type="ECO:0000313" key="2">
    <source>
        <dbReference type="Proteomes" id="UP000887013"/>
    </source>
</evidence>
<comment type="caution">
    <text evidence="1">The sequence shown here is derived from an EMBL/GenBank/DDBJ whole genome shotgun (WGS) entry which is preliminary data.</text>
</comment>
<sequence length="128" mass="13719">MLGDIFKSVRCSGEKGTIALGSARESDNLLQIKIELILAALESIQAVILYIPMHSTTIQFISVNGNSSTISCNNGAELYDAKMQSPLPLSSSISSSFELVKSSSVVLPPISSVDYQMNADIHLTNMLP</sequence>
<name>A0A8X6NXK1_NEPPI</name>
<protein>
    <submittedName>
        <fullName evidence="1">Uncharacterized protein</fullName>
    </submittedName>
</protein>
<keyword evidence="2" id="KW-1185">Reference proteome</keyword>
<reference evidence="1" key="1">
    <citation type="submission" date="2020-08" db="EMBL/GenBank/DDBJ databases">
        <title>Multicomponent nature underlies the extraordinary mechanical properties of spider dragline silk.</title>
        <authorList>
            <person name="Kono N."/>
            <person name="Nakamura H."/>
            <person name="Mori M."/>
            <person name="Yoshida Y."/>
            <person name="Ohtoshi R."/>
            <person name="Malay A.D."/>
            <person name="Moran D.A.P."/>
            <person name="Tomita M."/>
            <person name="Numata K."/>
            <person name="Arakawa K."/>
        </authorList>
    </citation>
    <scope>NUCLEOTIDE SEQUENCE</scope>
</reference>